<dbReference type="GO" id="GO:0008270">
    <property type="term" value="F:zinc ion binding"/>
    <property type="evidence" value="ECO:0007669"/>
    <property type="project" value="UniProtKB-KW"/>
</dbReference>
<keyword evidence="7" id="KW-0479">Metal-binding</keyword>
<feature type="transmembrane region" description="Helical" evidence="5">
    <location>
        <begin position="122"/>
        <end position="144"/>
    </location>
</feature>
<dbReference type="GO" id="GO:0016020">
    <property type="term" value="C:membrane"/>
    <property type="evidence" value="ECO:0007669"/>
    <property type="project" value="UniProtKB-SubCell"/>
</dbReference>
<evidence type="ECO:0000256" key="3">
    <source>
        <dbReference type="ARBA" id="ARBA00022989"/>
    </source>
</evidence>
<evidence type="ECO:0000256" key="4">
    <source>
        <dbReference type="ARBA" id="ARBA00023136"/>
    </source>
</evidence>
<dbReference type="EMBL" id="AWXE01000003">
    <property type="protein sequence ID" value="ERL47043.1"/>
    <property type="molecule type" value="Genomic_DNA"/>
</dbReference>
<dbReference type="STRING" id="1397666.RS24_00984"/>
<keyword evidence="2 5" id="KW-0812">Transmembrane</keyword>
<feature type="transmembrane region" description="Helical" evidence="5">
    <location>
        <begin position="164"/>
        <end position="180"/>
    </location>
</feature>
<evidence type="ECO:0000256" key="1">
    <source>
        <dbReference type="ARBA" id="ARBA00004141"/>
    </source>
</evidence>
<organism evidence="7 8">
    <name type="scientific">Candidatus Micropelagius thuwalensis</name>
    <dbReference type="NCBI Taxonomy" id="1397666"/>
    <lineage>
        <taxon>Bacteria</taxon>
        <taxon>Pseudomonadati</taxon>
        <taxon>Pseudomonadota</taxon>
        <taxon>Alphaproteobacteria</taxon>
        <taxon>PS1 clade</taxon>
        <taxon>Candidatus Micropelagius</taxon>
    </lineage>
</organism>
<dbReference type="RefSeq" id="WP_021776996.1">
    <property type="nucleotide sequence ID" value="NZ_AWXE01000003.1"/>
</dbReference>
<evidence type="ECO:0000313" key="8">
    <source>
        <dbReference type="Proteomes" id="UP000016762"/>
    </source>
</evidence>
<feature type="transmembrane region" description="Helical" evidence="5">
    <location>
        <begin position="7"/>
        <end position="26"/>
    </location>
</feature>
<keyword evidence="7" id="KW-0862">Zinc</keyword>
<feature type="transmembrane region" description="Helical" evidence="5">
    <location>
        <begin position="216"/>
        <end position="235"/>
    </location>
</feature>
<feature type="transmembrane region" description="Helical" evidence="5">
    <location>
        <begin position="65"/>
        <end position="85"/>
    </location>
</feature>
<feature type="transmembrane region" description="Helical" evidence="5">
    <location>
        <begin position="391"/>
        <end position="411"/>
    </location>
</feature>
<feature type="transmembrane region" description="Helical" evidence="5">
    <location>
        <begin position="356"/>
        <end position="379"/>
    </location>
</feature>
<dbReference type="PANTHER" id="PTHR37422:SF13">
    <property type="entry name" value="LIPOPOLYSACCHARIDE BIOSYNTHESIS PROTEIN PA4999-RELATED"/>
    <property type="match status" value="1"/>
</dbReference>
<dbReference type="OrthoDB" id="8129715at2"/>
<reference evidence="7 8" key="1">
    <citation type="journal article" date="2014" name="FEMS Microbiol. Ecol.">
        <title>Genomic differentiation among two strains of the PS1 clade isolated from geographically separated marine habitats.</title>
        <authorList>
            <person name="Jimenez-Infante F."/>
            <person name="Ngugi D.K."/>
            <person name="Alam I."/>
            <person name="Rashid M."/>
            <person name="Baalawi W."/>
            <person name="Kamau A.A."/>
            <person name="Bajic V.B."/>
            <person name="Stingl U."/>
        </authorList>
    </citation>
    <scope>NUCLEOTIDE SEQUENCE [LARGE SCALE GENOMIC DNA]</scope>
    <source>
        <strain evidence="7 8">RS24</strain>
    </source>
</reference>
<feature type="transmembrane region" description="Helical" evidence="5">
    <location>
        <begin position="38"/>
        <end position="58"/>
    </location>
</feature>
<feature type="transmembrane region" description="Helical" evidence="5">
    <location>
        <begin position="91"/>
        <end position="110"/>
    </location>
</feature>
<evidence type="ECO:0000256" key="2">
    <source>
        <dbReference type="ARBA" id="ARBA00022692"/>
    </source>
</evidence>
<keyword evidence="8" id="KW-1185">Reference proteome</keyword>
<comment type="subcellular location">
    <subcellularLocation>
        <location evidence="1">Membrane</location>
        <topology evidence="1">Multi-pass membrane protein</topology>
    </subcellularLocation>
</comment>
<evidence type="ECO:0000259" key="6">
    <source>
        <dbReference type="Pfam" id="PF04932"/>
    </source>
</evidence>
<keyword evidence="3 5" id="KW-1133">Transmembrane helix</keyword>
<sequence length="594" mass="66909">MYRLQPAHILIGLIGFSAFVLMQWTLPSHGNYLTPRNLFMWMVIFLICGVGFLPVAYSGLIKFKTIWLCGLIPPAYILLRMLVFGSDLPEATLLTITALTGFWLLLIALIQINITAKQWHLIFDILLVGTFIGLLLTFITPVYFKTHLTFLPDNLRAPFAGFEQINVLASFLTTLVPLAFVRDIKLSEPKKLTYKIFHSFFTIVFVAVIFGTGSQAGMLGLTLACLMVSVIALFIAKSGNRPVRQILAFWGLIFFGYFLYLLLPSVPILLEANEGMDILNQGLAEQFSSNLDAIQGPQTLRIKVWLITLSLICDAPIFGHGLGRFAETFYETIISNAEFHSSPHFKASLSHPHNEILYLLAEHGVIGFLLIAVPLIYMATVMMKLSGSQSLYILALLLPIGLHTIVEFPLYISGLHWLLLGLIIVWGLNFESGVSLPTHSFLSALRPSIRLFLILGLVSPPSYFAGQTAFTLHQAWVHTNGYRYKNFAGYIEHSKYRPELWHPLLGRRYTTLHEMVIVSEASNFGYKEIVVKLLPKLESERHHFETYGYWVALAKGYQLLGDTKNLNRHLNRIKTINPNQHDGLVDALKLETSQ</sequence>
<feature type="transmembrane region" description="Helical" evidence="5">
    <location>
        <begin position="247"/>
        <end position="270"/>
    </location>
</feature>
<dbReference type="AlphaFoldDB" id="U2WU35"/>
<protein>
    <submittedName>
        <fullName evidence="7">Zinc-finger domain protein</fullName>
    </submittedName>
</protein>
<feature type="domain" description="O-antigen ligase-related" evidence="6">
    <location>
        <begin position="201"/>
        <end position="371"/>
    </location>
</feature>
<proteinExistence type="predicted"/>
<accession>U2WU35</accession>
<evidence type="ECO:0000256" key="5">
    <source>
        <dbReference type="SAM" id="Phobius"/>
    </source>
</evidence>
<feature type="transmembrane region" description="Helical" evidence="5">
    <location>
        <begin position="192"/>
        <end position="210"/>
    </location>
</feature>
<dbReference type="PANTHER" id="PTHR37422">
    <property type="entry name" value="TEICHURONIC ACID BIOSYNTHESIS PROTEIN TUAE"/>
    <property type="match status" value="1"/>
</dbReference>
<keyword evidence="7" id="KW-0863">Zinc-finger</keyword>
<dbReference type="eggNOG" id="COG3307">
    <property type="taxonomic scope" value="Bacteria"/>
</dbReference>
<dbReference type="InterPro" id="IPR007016">
    <property type="entry name" value="O-antigen_ligase-rel_domated"/>
</dbReference>
<keyword evidence="4 5" id="KW-0472">Membrane</keyword>
<evidence type="ECO:0000313" key="7">
    <source>
        <dbReference type="EMBL" id="ERL47043.1"/>
    </source>
</evidence>
<comment type="caution">
    <text evidence="7">The sequence shown here is derived from an EMBL/GenBank/DDBJ whole genome shotgun (WGS) entry which is preliminary data.</text>
</comment>
<dbReference type="Pfam" id="PF04932">
    <property type="entry name" value="Wzy_C"/>
    <property type="match status" value="1"/>
</dbReference>
<gene>
    <name evidence="7" type="ORF">RS24_00984</name>
</gene>
<dbReference type="InterPro" id="IPR051533">
    <property type="entry name" value="WaaL-like"/>
</dbReference>
<dbReference type="Proteomes" id="UP000016762">
    <property type="component" value="Unassembled WGS sequence"/>
</dbReference>
<name>U2WU35_9PROT</name>